<dbReference type="Proteomes" id="UP000463470">
    <property type="component" value="Unassembled WGS sequence"/>
</dbReference>
<dbReference type="AlphaFoldDB" id="A0A845KY56"/>
<proteinExistence type="predicted"/>
<organism evidence="1 2">
    <name type="scientific">Heliomicrobium undosum</name>
    <dbReference type="NCBI Taxonomy" id="121734"/>
    <lineage>
        <taxon>Bacteria</taxon>
        <taxon>Bacillati</taxon>
        <taxon>Bacillota</taxon>
        <taxon>Clostridia</taxon>
        <taxon>Eubacteriales</taxon>
        <taxon>Heliobacteriaceae</taxon>
        <taxon>Heliomicrobium</taxon>
    </lineage>
</organism>
<sequence>MFQRDLRRLRKPPATPISTRTVPAKVHAVTGLSRKIRPRMTAMTGLT</sequence>
<gene>
    <name evidence="1" type="ORF">GTO91_01175</name>
</gene>
<comment type="caution">
    <text evidence="1">The sequence shown here is derived from an EMBL/GenBank/DDBJ whole genome shotgun (WGS) entry which is preliminary data.</text>
</comment>
<keyword evidence="2" id="KW-1185">Reference proteome</keyword>
<reference evidence="1 2" key="1">
    <citation type="submission" date="2020-01" db="EMBL/GenBank/DDBJ databases">
        <title>Whole-genome sequence of Heliobacterium undosum DSM 13378.</title>
        <authorList>
            <person name="Kyndt J.A."/>
            <person name="Meyer T.E."/>
        </authorList>
    </citation>
    <scope>NUCLEOTIDE SEQUENCE [LARGE SCALE GENOMIC DNA]</scope>
    <source>
        <strain evidence="1 2">DSM 13378</strain>
    </source>
</reference>
<dbReference type="EMBL" id="WXEY01000001">
    <property type="protein sequence ID" value="MZP28333.1"/>
    <property type="molecule type" value="Genomic_DNA"/>
</dbReference>
<dbReference type="RefSeq" id="WP_161253582.1">
    <property type="nucleotide sequence ID" value="NZ_WXEY01000001.1"/>
</dbReference>
<name>A0A845KY56_9FIRM</name>
<protein>
    <submittedName>
        <fullName evidence="1">Uncharacterized protein</fullName>
    </submittedName>
</protein>
<accession>A0A845KY56</accession>
<evidence type="ECO:0000313" key="1">
    <source>
        <dbReference type="EMBL" id="MZP28333.1"/>
    </source>
</evidence>
<evidence type="ECO:0000313" key="2">
    <source>
        <dbReference type="Proteomes" id="UP000463470"/>
    </source>
</evidence>